<feature type="coiled-coil region" evidence="1">
    <location>
        <begin position="37"/>
        <end position="145"/>
    </location>
</feature>
<keyword evidence="4" id="KW-1185">Reference proteome</keyword>
<feature type="compositionally biased region" description="Basic residues" evidence="2">
    <location>
        <begin position="229"/>
        <end position="241"/>
    </location>
</feature>
<keyword evidence="1" id="KW-0175">Coiled coil</keyword>
<dbReference type="AlphaFoldDB" id="A0AAU9XZJ7"/>
<feature type="region of interest" description="Disordered" evidence="2">
    <location>
        <begin position="229"/>
        <end position="258"/>
    </location>
</feature>
<evidence type="ECO:0000313" key="4">
    <source>
        <dbReference type="Proteomes" id="UP001159428"/>
    </source>
</evidence>
<feature type="region of interest" description="Disordered" evidence="2">
    <location>
        <begin position="184"/>
        <end position="208"/>
    </location>
</feature>
<feature type="compositionally biased region" description="Basic and acidic residues" evidence="2">
    <location>
        <begin position="248"/>
        <end position="258"/>
    </location>
</feature>
<evidence type="ECO:0000256" key="2">
    <source>
        <dbReference type="SAM" id="MobiDB-lite"/>
    </source>
</evidence>
<evidence type="ECO:0008006" key="5">
    <source>
        <dbReference type="Google" id="ProtNLM"/>
    </source>
</evidence>
<evidence type="ECO:0000313" key="3">
    <source>
        <dbReference type="EMBL" id="CAH3163542.1"/>
    </source>
</evidence>
<feature type="compositionally biased region" description="Polar residues" evidence="2">
    <location>
        <begin position="193"/>
        <end position="203"/>
    </location>
</feature>
<name>A0AAU9XZJ7_9CNID</name>
<evidence type="ECO:0000256" key="1">
    <source>
        <dbReference type="SAM" id="Coils"/>
    </source>
</evidence>
<comment type="caution">
    <text evidence="3">The sequence shown here is derived from an EMBL/GenBank/DDBJ whole genome shotgun (WGS) entry which is preliminary data.</text>
</comment>
<dbReference type="Proteomes" id="UP001159428">
    <property type="component" value="Unassembled WGS sequence"/>
</dbReference>
<sequence>MLFSFTSTDQEEKAKMQSYRSIEQLEALAASPSGITIKDHETLIQELKKENFDLKLRLYMEQKERERVTEEFKQKITVLESDLTEALDELSDALDREKDFEAALESSQMREKALLAKQRRMEETCREQENEIQFLTLTKKDKDKEKEKPHVELQTAEVGTMTDFPFYSERAVDVGNVNENEAFSDVDLKDSAESPNPSPTQTETRPEGVDLLNTGTLLRKKDMIMREAKRRRTARSKKGQRRNVAGKYDSEPEHERERARAERKSFFHKLCCCVKQQSAEYEVDPYEDRSKSALQKVTIKILHS</sequence>
<protein>
    <recommendedName>
        <fullName evidence="5">Centrosomin N-terminal motif 1 domain-containing protein</fullName>
    </recommendedName>
</protein>
<dbReference type="EMBL" id="CALNXJ010000093">
    <property type="protein sequence ID" value="CAH3163542.1"/>
    <property type="molecule type" value="Genomic_DNA"/>
</dbReference>
<proteinExistence type="predicted"/>
<accession>A0AAU9XZJ7</accession>
<gene>
    <name evidence="3" type="ORF">PMEA_00035525</name>
</gene>
<reference evidence="3 4" key="1">
    <citation type="submission" date="2022-05" db="EMBL/GenBank/DDBJ databases">
        <authorList>
            <consortium name="Genoscope - CEA"/>
            <person name="William W."/>
        </authorList>
    </citation>
    <scope>NUCLEOTIDE SEQUENCE [LARGE SCALE GENOMIC DNA]</scope>
</reference>
<organism evidence="3 4">
    <name type="scientific">Pocillopora meandrina</name>
    <dbReference type="NCBI Taxonomy" id="46732"/>
    <lineage>
        <taxon>Eukaryota</taxon>
        <taxon>Metazoa</taxon>
        <taxon>Cnidaria</taxon>
        <taxon>Anthozoa</taxon>
        <taxon>Hexacorallia</taxon>
        <taxon>Scleractinia</taxon>
        <taxon>Astrocoeniina</taxon>
        <taxon>Pocilloporidae</taxon>
        <taxon>Pocillopora</taxon>
    </lineage>
</organism>